<evidence type="ECO:0000313" key="1">
    <source>
        <dbReference type="EMBL" id="GLS91877.1"/>
    </source>
</evidence>
<organism evidence="1 2">
    <name type="scientific">Psychromonas marina</name>
    <dbReference type="NCBI Taxonomy" id="88364"/>
    <lineage>
        <taxon>Bacteria</taxon>
        <taxon>Pseudomonadati</taxon>
        <taxon>Pseudomonadota</taxon>
        <taxon>Gammaproteobacteria</taxon>
        <taxon>Alteromonadales</taxon>
        <taxon>Psychromonadaceae</taxon>
        <taxon>Psychromonas</taxon>
    </lineage>
</organism>
<gene>
    <name evidence="1" type="ORF">GCM10007916_29470</name>
</gene>
<keyword evidence="2" id="KW-1185">Reference proteome</keyword>
<comment type="caution">
    <text evidence="1">The sequence shown here is derived from an EMBL/GenBank/DDBJ whole genome shotgun (WGS) entry which is preliminary data.</text>
</comment>
<evidence type="ECO:0000313" key="2">
    <source>
        <dbReference type="Proteomes" id="UP001157353"/>
    </source>
</evidence>
<name>A0ABQ6E3B9_9GAMM</name>
<accession>A0ABQ6E3B9</accession>
<sequence>MDENRPLIRKEVITFLKSSQIPLAYGANYFQALHLEYIKQKNINENSFIKMKNQGVGLSKNMAMFKINAQAEAFFHFYSKVMGCTLQVFQKPILGIVKTDMIDNKIQQEYESSISRYHSLNSARSLKGTHYDHQTGKVHNFGVSVNLQIKDPMYRLLTESTGKVEIIDTHISILSDIVANSLNHHLEKYVLNSNFGPLNSMEAIVGYELTDNIIVAGNKSMDLKYPYPVA</sequence>
<reference evidence="2" key="1">
    <citation type="journal article" date="2019" name="Int. J. Syst. Evol. Microbiol.">
        <title>The Global Catalogue of Microorganisms (GCM) 10K type strain sequencing project: providing services to taxonomists for standard genome sequencing and annotation.</title>
        <authorList>
            <consortium name="The Broad Institute Genomics Platform"/>
            <consortium name="The Broad Institute Genome Sequencing Center for Infectious Disease"/>
            <person name="Wu L."/>
            <person name="Ma J."/>
        </authorList>
    </citation>
    <scope>NUCLEOTIDE SEQUENCE [LARGE SCALE GENOMIC DNA]</scope>
    <source>
        <strain evidence="2">NBRC 103166</strain>
    </source>
</reference>
<dbReference type="EMBL" id="BSPQ01000016">
    <property type="protein sequence ID" value="GLS91877.1"/>
    <property type="molecule type" value="Genomic_DNA"/>
</dbReference>
<dbReference type="RefSeq" id="WP_284204970.1">
    <property type="nucleotide sequence ID" value="NZ_BSPQ01000016.1"/>
</dbReference>
<protein>
    <submittedName>
        <fullName evidence="1">Uncharacterized protein</fullName>
    </submittedName>
</protein>
<dbReference type="Proteomes" id="UP001157353">
    <property type="component" value="Unassembled WGS sequence"/>
</dbReference>
<proteinExistence type="predicted"/>